<keyword evidence="4" id="KW-1185">Reference proteome</keyword>
<name>A0A8H2PET3_MYCMU</name>
<evidence type="ECO:0000313" key="4">
    <source>
        <dbReference type="Proteomes" id="UP000309231"/>
    </source>
</evidence>
<dbReference type="AlphaFoldDB" id="A0A8H2PET3"/>
<reference evidence="3" key="1">
    <citation type="submission" date="2018-01" db="EMBL/GenBank/DDBJ databases">
        <title>Comparative genomics of Mycobacterium mucogenicum and Mycobacterium neoaurum clade members emphasizing tRNA and non-coding RNA.</title>
        <authorList>
            <person name="Behra P.R.K."/>
            <person name="Pettersson B.M.F."/>
            <person name="Das S."/>
            <person name="Dasgupta S."/>
            <person name="Kirsebom L.A."/>
        </authorList>
    </citation>
    <scope>NUCLEOTIDE SEQUENCE</scope>
    <source>
        <strain evidence="3">DSM 44124</strain>
    </source>
</reference>
<dbReference type="Proteomes" id="UP000309231">
    <property type="component" value="Chromosome"/>
</dbReference>
<dbReference type="RefSeq" id="WP_053854408.1">
    <property type="nucleotide sequence ID" value="NZ_ANBS01000001.1"/>
</dbReference>
<evidence type="ECO:0000313" key="3">
    <source>
        <dbReference type="EMBL" id="TLH51721.1"/>
    </source>
</evidence>
<reference evidence="2 4" key="2">
    <citation type="journal article" date="2019" name="BMC Evol. Biol.">
        <title>Comparative genomics of Mycobacterium mucogenicum and Mycobacterium neoaurum clade members emphasizing tRNA and non-coding RNA.</title>
        <authorList>
            <person name="Behra P.R.K."/>
            <person name="Pettersson B.M.F."/>
            <person name="Das S."/>
            <person name="Dasgupta S."/>
            <person name="Kirsebom L.A."/>
        </authorList>
    </citation>
    <scope>NUCLEOTIDE SEQUENCE [LARGE SCALE GENOMIC DNA]</scope>
    <source>
        <strain evidence="2 4">DSM 44124</strain>
    </source>
</reference>
<gene>
    <name evidence="2" type="ORF">C1S78_004525</name>
    <name evidence="3" type="ORF">C1S78_04525</name>
</gene>
<dbReference type="InterPro" id="IPR036689">
    <property type="entry name" value="ESAT-6-like_sf"/>
</dbReference>
<evidence type="ECO:0000256" key="1">
    <source>
        <dbReference type="RuleBase" id="RU362001"/>
    </source>
</evidence>
<dbReference type="Gene3D" id="1.10.287.1060">
    <property type="entry name" value="ESAT-6-like"/>
    <property type="match status" value="1"/>
</dbReference>
<protein>
    <recommendedName>
        <fullName evidence="1">ESAT-6-like protein</fullName>
    </recommendedName>
</protein>
<dbReference type="EMBL" id="CP062008">
    <property type="protein sequence ID" value="QPG70283.1"/>
    <property type="molecule type" value="Genomic_DNA"/>
</dbReference>
<dbReference type="KEGG" id="mmuc:C1S78_004525"/>
<dbReference type="GeneID" id="76724154"/>
<dbReference type="InterPro" id="IPR010310">
    <property type="entry name" value="T7SS_ESAT-6-like"/>
</dbReference>
<reference evidence="2 4" key="3">
    <citation type="journal article" date="2019" name="Sci. Rep.">
        <title>Insight into the biology of Mycobacterium mucogenicum and Mycobacterium neoaurum clade members.</title>
        <authorList>
            <person name="Behra P.R.K."/>
            <person name="Pettersson B.M.F."/>
            <person name="Ramesh M."/>
            <person name="Dasgupta S."/>
            <person name="Kirsebom L.A."/>
        </authorList>
    </citation>
    <scope>NUCLEOTIDE SEQUENCE [LARGE SCALE GENOMIC DNA]</scope>
    <source>
        <strain evidence="2 4">DSM 44124</strain>
    </source>
</reference>
<dbReference type="EMBL" id="POTL01000001">
    <property type="protein sequence ID" value="TLH51721.1"/>
    <property type="molecule type" value="Genomic_DNA"/>
</dbReference>
<proteinExistence type="inferred from homology"/>
<dbReference type="Pfam" id="PF06013">
    <property type="entry name" value="WXG100"/>
    <property type="match status" value="1"/>
</dbReference>
<accession>A0A8H2PET3</accession>
<dbReference type="NCBIfam" id="TIGR03930">
    <property type="entry name" value="WXG100_ESAT6"/>
    <property type="match status" value="1"/>
</dbReference>
<dbReference type="SUPFAM" id="SSF140453">
    <property type="entry name" value="EsxAB dimer-like"/>
    <property type="match status" value="1"/>
</dbReference>
<evidence type="ECO:0000313" key="2">
    <source>
        <dbReference type="EMBL" id="QPG70283.1"/>
    </source>
</evidence>
<comment type="similarity">
    <text evidence="1">Belongs to the WXG100 family.</text>
</comment>
<organism evidence="3">
    <name type="scientific">Mycolicibacterium mucogenicum DSM 44124</name>
    <dbReference type="NCBI Taxonomy" id="1226753"/>
    <lineage>
        <taxon>Bacteria</taxon>
        <taxon>Bacillati</taxon>
        <taxon>Actinomycetota</taxon>
        <taxon>Actinomycetes</taxon>
        <taxon>Mycobacteriales</taxon>
        <taxon>Mycobacteriaceae</taxon>
        <taxon>Mycolicibacterium</taxon>
    </lineage>
</organism>
<sequence>MSGELRVNPADLTLTAQAADTTADEMFERYHAMAAEVVGLLDGRWKGAAADACRSAWDEWSDGFRLVLMGLRDEADALRAGASAYTAADSRGAAGVSSAGQAI</sequence>